<dbReference type="InterPro" id="IPR040608">
    <property type="entry name" value="Snf8/Vps36"/>
</dbReference>
<dbReference type="FunFam" id="1.10.10.10:FF:000085">
    <property type="entry name" value="Vacuolar-sorting protein SNF8"/>
    <property type="match status" value="1"/>
</dbReference>
<dbReference type="GO" id="GO:0000814">
    <property type="term" value="C:ESCRT II complex"/>
    <property type="evidence" value="ECO:0007669"/>
    <property type="project" value="InterPro"/>
</dbReference>
<organism evidence="4 5">
    <name type="scientific">Acropora cervicornis</name>
    <name type="common">Staghorn coral</name>
    <dbReference type="NCBI Taxonomy" id="6130"/>
    <lineage>
        <taxon>Eukaryota</taxon>
        <taxon>Metazoa</taxon>
        <taxon>Cnidaria</taxon>
        <taxon>Anthozoa</taxon>
        <taxon>Hexacorallia</taxon>
        <taxon>Scleractinia</taxon>
        <taxon>Astrocoeniina</taxon>
        <taxon>Acroporidae</taxon>
        <taxon>Acropora</taxon>
    </lineage>
</organism>
<evidence type="ECO:0000256" key="3">
    <source>
        <dbReference type="ARBA" id="ARBA00030097"/>
    </source>
</evidence>
<comment type="similarity">
    <text evidence="1">Belongs to the SNF8 family.</text>
</comment>
<evidence type="ECO:0000313" key="4">
    <source>
        <dbReference type="EMBL" id="KAK2570367.1"/>
    </source>
</evidence>
<dbReference type="AlphaFoldDB" id="A0AAD9QZJ1"/>
<dbReference type="PANTHER" id="PTHR12806:SF0">
    <property type="entry name" value="VACUOLAR-SORTING PROTEIN SNF8"/>
    <property type="match status" value="1"/>
</dbReference>
<dbReference type="InterPro" id="IPR036388">
    <property type="entry name" value="WH-like_DNA-bd_sf"/>
</dbReference>
<reference evidence="4" key="1">
    <citation type="journal article" date="2023" name="G3 (Bethesda)">
        <title>Whole genome assembly and annotation of the endangered Caribbean coral Acropora cervicornis.</title>
        <authorList>
            <person name="Selwyn J.D."/>
            <person name="Vollmer S.V."/>
        </authorList>
    </citation>
    <scope>NUCLEOTIDE SEQUENCE</scope>
    <source>
        <strain evidence="4">K2</strain>
    </source>
</reference>
<keyword evidence="5" id="KW-1185">Reference proteome</keyword>
<dbReference type="SUPFAM" id="SSF46785">
    <property type="entry name" value="Winged helix' DNA-binding domain"/>
    <property type="match status" value="2"/>
</dbReference>
<dbReference type="Gene3D" id="1.10.10.10">
    <property type="entry name" value="Winged helix-like DNA-binding domain superfamily/Winged helix DNA-binding domain"/>
    <property type="match status" value="2"/>
</dbReference>
<evidence type="ECO:0000256" key="1">
    <source>
        <dbReference type="ARBA" id="ARBA00009834"/>
    </source>
</evidence>
<name>A0AAD9QZJ1_ACRCE</name>
<evidence type="ECO:0000256" key="2">
    <source>
        <dbReference type="ARBA" id="ARBA00017052"/>
    </source>
</evidence>
<reference evidence="4" key="2">
    <citation type="journal article" date="2023" name="Science">
        <title>Genomic signatures of disease resistance in endangered staghorn corals.</title>
        <authorList>
            <person name="Vollmer S.V."/>
            <person name="Selwyn J.D."/>
            <person name="Despard B.A."/>
            <person name="Roesel C.L."/>
        </authorList>
    </citation>
    <scope>NUCLEOTIDE SEQUENCE</scope>
    <source>
        <strain evidence="4">K2</strain>
    </source>
</reference>
<protein>
    <recommendedName>
        <fullName evidence="2">Vacuolar-sorting protein SNF8</fullName>
    </recommendedName>
    <alternativeName>
        <fullName evidence="3">ESCRT-II complex subunit VPS22</fullName>
    </alternativeName>
</protein>
<dbReference type="Gene3D" id="6.10.140.180">
    <property type="match status" value="1"/>
</dbReference>
<dbReference type="InterPro" id="IPR036390">
    <property type="entry name" value="WH_DNA-bd_sf"/>
</dbReference>
<dbReference type="Proteomes" id="UP001249851">
    <property type="component" value="Unassembled WGS sequence"/>
</dbReference>
<dbReference type="Pfam" id="PF04157">
    <property type="entry name" value="EAP30"/>
    <property type="match status" value="1"/>
</dbReference>
<dbReference type="GO" id="GO:0043328">
    <property type="term" value="P:protein transport to vacuole involved in ubiquitin-dependent protein catabolic process via the multivesicular body sorting pathway"/>
    <property type="evidence" value="ECO:0007669"/>
    <property type="project" value="TreeGrafter"/>
</dbReference>
<sequence>MGKQLESFKTSLEDFAGKYKQEIRKNPEFRGHFQQMCARIGLGVQIIEICMATRARNGGIMALTDLHKKVVKTSKSRQNVSEDDLARAIKKLHVMGSGFQVIPVGKKQLVQSVPGELSMDHTAALQLAQVTTLVTLPTPDHMVHEEMAWVDDQGPDERLYWFPGLFPES</sequence>
<dbReference type="EMBL" id="JARQWQ010000008">
    <property type="protein sequence ID" value="KAK2570367.1"/>
    <property type="molecule type" value="Genomic_DNA"/>
</dbReference>
<dbReference type="InterPro" id="IPR016689">
    <property type="entry name" value="ESCRT-2_cplx_Snf8"/>
</dbReference>
<evidence type="ECO:0000313" key="5">
    <source>
        <dbReference type="Proteomes" id="UP001249851"/>
    </source>
</evidence>
<accession>A0AAD9QZJ1</accession>
<proteinExistence type="inferred from homology"/>
<dbReference type="PANTHER" id="PTHR12806">
    <property type="entry name" value="EAP30 SUBUNIT OF ELL COMPLEX"/>
    <property type="match status" value="1"/>
</dbReference>
<comment type="caution">
    <text evidence="4">The sequence shown here is derived from an EMBL/GenBank/DDBJ whole genome shotgun (WGS) entry which is preliminary data.</text>
</comment>
<gene>
    <name evidence="4" type="ORF">P5673_005163</name>
</gene>